<dbReference type="Proteomes" id="UP000184295">
    <property type="component" value="Unassembled WGS sequence"/>
</dbReference>
<dbReference type="InterPro" id="IPR000182">
    <property type="entry name" value="GNAT_dom"/>
</dbReference>
<gene>
    <name evidence="4" type="ORF">SAMN02745225_00341</name>
</gene>
<feature type="domain" description="N-acetyltransferase" evidence="3">
    <location>
        <begin position="1"/>
        <end position="161"/>
    </location>
</feature>
<name>A0A1M4SR13_9ACTN</name>
<keyword evidence="1 4" id="KW-0808">Transferase</keyword>
<dbReference type="STRING" id="1121881.SAMN02745225_00341"/>
<dbReference type="OrthoDB" id="3173333at2"/>
<dbReference type="RefSeq" id="WP_072788094.1">
    <property type="nucleotide sequence ID" value="NZ_FQUL01000003.1"/>
</dbReference>
<reference evidence="5" key="1">
    <citation type="submission" date="2016-11" db="EMBL/GenBank/DDBJ databases">
        <authorList>
            <person name="Varghese N."/>
            <person name="Submissions S."/>
        </authorList>
    </citation>
    <scope>NUCLEOTIDE SEQUENCE [LARGE SCALE GENOMIC DNA]</scope>
    <source>
        <strain evidence="5">DSM 19514</strain>
    </source>
</reference>
<keyword evidence="5" id="KW-1185">Reference proteome</keyword>
<dbReference type="GO" id="GO:0016747">
    <property type="term" value="F:acyltransferase activity, transferring groups other than amino-acyl groups"/>
    <property type="evidence" value="ECO:0007669"/>
    <property type="project" value="InterPro"/>
</dbReference>
<evidence type="ECO:0000256" key="1">
    <source>
        <dbReference type="ARBA" id="ARBA00022679"/>
    </source>
</evidence>
<evidence type="ECO:0000256" key="2">
    <source>
        <dbReference type="ARBA" id="ARBA00023315"/>
    </source>
</evidence>
<evidence type="ECO:0000313" key="5">
    <source>
        <dbReference type="Proteomes" id="UP000184295"/>
    </source>
</evidence>
<dbReference type="InterPro" id="IPR016181">
    <property type="entry name" value="Acyl_CoA_acyltransferase"/>
</dbReference>
<evidence type="ECO:0000259" key="3">
    <source>
        <dbReference type="PROSITE" id="PS51186"/>
    </source>
</evidence>
<dbReference type="Gene3D" id="3.40.630.30">
    <property type="match status" value="1"/>
</dbReference>
<sequence length="161" mass="18241">MNIRTAKCDDSEQIRQIYNHEVLNSMATLDLIPRSELAQRVWMDEHQGVHTVIVATEGDQVIGFASISPYRPRPGYSSTVENSIYVHKDHRGKHVGTKLLLALIDEAGRLGFHSIIARVVATQSSSIELHRRCRFEVIGVEREVGRKFGQWIDIALLQLLL</sequence>
<evidence type="ECO:0000313" key="4">
    <source>
        <dbReference type="EMBL" id="SHE34619.1"/>
    </source>
</evidence>
<dbReference type="CDD" id="cd04301">
    <property type="entry name" value="NAT_SF"/>
    <property type="match status" value="1"/>
</dbReference>
<dbReference type="PANTHER" id="PTHR43072">
    <property type="entry name" value="N-ACETYLTRANSFERASE"/>
    <property type="match status" value="1"/>
</dbReference>
<dbReference type="AlphaFoldDB" id="A0A1M4SR13"/>
<accession>A0A1M4SR13</accession>
<dbReference type="PANTHER" id="PTHR43072:SF23">
    <property type="entry name" value="UPF0039 PROTEIN C11D3.02C"/>
    <property type="match status" value="1"/>
</dbReference>
<dbReference type="SUPFAM" id="SSF55729">
    <property type="entry name" value="Acyl-CoA N-acyltransferases (Nat)"/>
    <property type="match status" value="1"/>
</dbReference>
<keyword evidence="2" id="KW-0012">Acyltransferase</keyword>
<dbReference type="EMBL" id="FQUL01000003">
    <property type="protein sequence ID" value="SHE34619.1"/>
    <property type="molecule type" value="Genomic_DNA"/>
</dbReference>
<dbReference type="Pfam" id="PF13420">
    <property type="entry name" value="Acetyltransf_4"/>
    <property type="match status" value="1"/>
</dbReference>
<proteinExistence type="predicted"/>
<organism evidence="4 5">
    <name type="scientific">Ferrithrix thermotolerans DSM 19514</name>
    <dbReference type="NCBI Taxonomy" id="1121881"/>
    <lineage>
        <taxon>Bacteria</taxon>
        <taxon>Bacillati</taxon>
        <taxon>Actinomycetota</taxon>
        <taxon>Acidimicrobiia</taxon>
        <taxon>Acidimicrobiales</taxon>
        <taxon>Acidimicrobiaceae</taxon>
        <taxon>Ferrithrix</taxon>
    </lineage>
</organism>
<protein>
    <submittedName>
        <fullName evidence="4">Phosphinothricin acetyltransferase</fullName>
    </submittedName>
</protein>
<dbReference type="PROSITE" id="PS51186">
    <property type="entry name" value="GNAT"/>
    <property type="match status" value="1"/>
</dbReference>